<proteinExistence type="predicted"/>
<gene>
    <name evidence="1" type="ORF">FHG66_02820</name>
</gene>
<keyword evidence="2" id="KW-1185">Reference proteome</keyword>
<evidence type="ECO:0000313" key="1">
    <source>
        <dbReference type="EMBL" id="TNC52542.1"/>
    </source>
</evidence>
<dbReference type="Gene3D" id="1.10.10.690">
    <property type="entry name" value="YidB-like"/>
    <property type="match status" value="1"/>
</dbReference>
<protein>
    <submittedName>
        <fullName evidence="1">DUF937 domain-containing protein</fullName>
    </submittedName>
</protein>
<dbReference type="InterPro" id="IPR045372">
    <property type="entry name" value="YidB"/>
</dbReference>
<dbReference type="InterPro" id="IPR027405">
    <property type="entry name" value="YidB-like"/>
</dbReference>
<name>A0A5C4N672_9RHOB</name>
<dbReference type="AlphaFoldDB" id="A0A5C4N672"/>
<sequence>MTALLGLLAVAGYQNRDKLGQMLNQQGGGGLGGGMGGGGLGGQMRGQGGAFGGGQSGGMMGGMGGGGGLGGLLGGLLGGGGAAAGGGLGGLLGGGLSEMDQHFRRTGHGQTMDSWVGTGQNHELAPHDLEAALGPDVLEDLQEQTGLSRQEIVARLSRELPHAVDQYTPEGRIPDRSMF</sequence>
<comment type="caution">
    <text evidence="1">The sequence shown here is derived from an EMBL/GenBank/DDBJ whole genome shotgun (WGS) entry which is preliminary data.</text>
</comment>
<reference evidence="1 2" key="1">
    <citation type="submission" date="2019-06" db="EMBL/GenBank/DDBJ databases">
        <title>YIM 131921 draft genome.</title>
        <authorList>
            <person name="Jiang L."/>
        </authorList>
    </citation>
    <scope>NUCLEOTIDE SEQUENCE [LARGE SCALE GENOMIC DNA]</scope>
    <source>
        <strain evidence="1 2">YIM 131921</strain>
    </source>
</reference>
<dbReference type="Proteomes" id="UP000305887">
    <property type="component" value="Unassembled WGS sequence"/>
</dbReference>
<evidence type="ECO:0000313" key="2">
    <source>
        <dbReference type="Proteomes" id="UP000305887"/>
    </source>
</evidence>
<organism evidence="1 2">
    <name type="scientific">Rubellimicrobium rubrum</name>
    <dbReference type="NCBI Taxonomy" id="2585369"/>
    <lineage>
        <taxon>Bacteria</taxon>
        <taxon>Pseudomonadati</taxon>
        <taxon>Pseudomonadota</taxon>
        <taxon>Alphaproteobacteria</taxon>
        <taxon>Rhodobacterales</taxon>
        <taxon>Roseobacteraceae</taxon>
        <taxon>Rubellimicrobium</taxon>
    </lineage>
</organism>
<dbReference type="Pfam" id="PF20159">
    <property type="entry name" value="YidB"/>
    <property type="match status" value="1"/>
</dbReference>
<dbReference type="EMBL" id="VDFU01000002">
    <property type="protein sequence ID" value="TNC52542.1"/>
    <property type="molecule type" value="Genomic_DNA"/>
</dbReference>
<dbReference type="SUPFAM" id="SSF140804">
    <property type="entry name" value="YidB-like"/>
    <property type="match status" value="1"/>
</dbReference>
<accession>A0A5C4N672</accession>
<dbReference type="OrthoDB" id="4235777at2"/>